<dbReference type="SUPFAM" id="SSF52540">
    <property type="entry name" value="P-loop containing nucleoside triphosphate hydrolases"/>
    <property type="match status" value="1"/>
</dbReference>
<dbReference type="AlphaFoldDB" id="A0A6J6VHC1"/>
<proteinExistence type="predicted"/>
<accession>A0A6J6VHC1</accession>
<reference evidence="2" key="1">
    <citation type="submission" date="2020-05" db="EMBL/GenBank/DDBJ databases">
        <authorList>
            <person name="Chiriac C."/>
            <person name="Salcher M."/>
            <person name="Ghai R."/>
            <person name="Kavagutti S V."/>
        </authorList>
    </citation>
    <scope>NUCLEOTIDE SEQUENCE</scope>
</reference>
<sequence length="210" mass="23620">MNLQSLKLEDVVENAKSIAANSKRSILAVAGAPGSGKTTITQSIVKELGPENVVIVPMDGFHLSNTILKKWDRRSRKGAWDTFDASGYINLISRIKNQREEIILAPDFDRDIDESIGGVIEVSINTPLILLEGTFLFSEHGLWPELLPLIDHGWFVHLESSIRQQRLIQRHMKHGMDLKQATQWALSTDEANAKAVELDYKRASLYFQLT</sequence>
<dbReference type="GO" id="GO:0016301">
    <property type="term" value="F:kinase activity"/>
    <property type="evidence" value="ECO:0007669"/>
    <property type="project" value="InterPro"/>
</dbReference>
<gene>
    <name evidence="2" type="ORF">UFOPK2886_00761</name>
</gene>
<dbReference type="Pfam" id="PF00485">
    <property type="entry name" value="PRK"/>
    <property type="match status" value="1"/>
</dbReference>
<dbReference type="InterPro" id="IPR027417">
    <property type="entry name" value="P-loop_NTPase"/>
</dbReference>
<dbReference type="InterPro" id="IPR006083">
    <property type="entry name" value="PRK/URK"/>
</dbReference>
<feature type="domain" description="Phosphoribulokinase/uridine kinase" evidence="1">
    <location>
        <begin position="26"/>
        <end position="208"/>
    </location>
</feature>
<organism evidence="2">
    <name type="scientific">freshwater metagenome</name>
    <dbReference type="NCBI Taxonomy" id="449393"/>
    <lineage>
        <taxon>unclassified sequences</taxon>
        <taxon>metagenomes</taxon>
        <taxon>ecological metagenomes</taxon>
    </lineage>
</organism>
<name>A0A6J6VHC1_9ZZZZ</name>
<evidence type="ECO:0000259" key="1">
    <source>
        <dbReference type="Pfam" id="PF00485"/>
    </source>
</evidence>
<dbReference type="EMBL" id="CAEZZO010000115">
    <property type="protein sequence ID" value="CAB4771014.1"/>
    <property type="molecule type" value="Genomic_DNA"/>
</dbReference>
<dbReference type="PANTHER" id="PTHR10285">
    <property type="entry name" value="URIDINE KINASE"/>
    <property type="match status" value="1"/>
</dbReference>
<dbReference type="GO" id="GO:0005524">
    <property type="term" value="F:ATP binding"/>
    <property type="evidence" value="ECO:0007669"/>
    <property type="project" value="InterPro"/>
</dbReference>
<evidence type="ECO:0000313" key="2">
    <source>
        <dbReference type="EMBL" id="CAB4771014.1"/>
    </source>
</evidence>
<protein>
    <submittedName>
        <fullName evidence="2">Unannotated protein</fullName>
    </submittedName>
</protein>
<dbReference type="Gene3D" id="3.40.50.300">
    <property type="entry name" value="P-loop containing nucleotide triphosphate hydrolases"/>
    <property type="match status" value="1"/>
</dbReference>